<dbReference type="PANTHER" id="PTHR15394">
    <property type="entry name" value="SERINE HYDROLASE RBBP9"/>
    <property type="match status" value="1"/>
</dbReference>
<dbReference type="Proteomes" id="UP000654370">
    <property type="component" value="Unassembled WGS sequence"/>
</dbReference>
<comment type="caution">
    <text evidence="1">The sequence shown here is derived from an EMBL/GenBank/DDBJ whole genome shotgun (WGS) entry which is preliminary data.</text>
</comment>
<dbReference type="InterPro" id="IPR010662">
    <property type="entry name" value="RBBP9/YdeN"/>
</dbReference>
<proteinExistence type="predicted"/>
<dbReference type="InterPro" id="IPR029058">
    <property type="entry name" value="AB_hydrolase_fold"/>
</dbReference>
<sequence>MKCVIAPGNYSKQPEIENWYPSVARKLRHTTKENGERLFSEVVLRQFPDWKIGRESKWMPFLENVLEVGEDDIIIGHSTGSIAAMRWAEKHKIRGIVLVSAYHSDLGEPTEKEAEYFDRPWDFEAIRNNAGFIIQYSSPSDKLVPIAEQRYVSEQMQSEYHELERRGHFIANTDFDQLVDDLLKHLLS</sequence>
<name>A0A8H7PEV4_MORIS</name>
<dbReference type="SUPFAM" id="SSF53474">
    <property type="entry name" value="alpha/beta-Hydrolases"/>
    <property type="match status" value="1"/>
</dbReference>
<keyword evidence="2" id="KW-1185">Reference proteome</keyword>
<reference evidence="1" key="1">
    <citation type="submission" date="2020-12" db="EMBL/GenBank/DDBJ databases">
        <title>Metabolic potential, ecology and presence of endohyphal bacteria is reflected in genomic diversity of Mucoromycotina.</title>
        <authorList>
            <person name="Muszewska A."/>
            <person name="Okrasinska A."/>
            <person name="Steczkiewicz K."/>
            <person name="Drgas O."/>
            <person name="Orlowska M."/>
            <person name="Perlinska-Lenart U."/>
            <person name="Aleksandrzak-Piekarczyk T."/>
            <person name="Szatraj K."/>
            <person name="Zielenkiewicz U."/>
            <person name="Pilsyk S."/>
            <person name="Malc E."/>
            <person name="Mieczkowski P."/>
            <person name="Kruszewska J.S."/>
            <person name="Biernat P."/>
            <person name="Pawlowska J."/>
        </authorList>
    </citation>
    <scope>NUCLEOTIDE SEQUENCE</scope>
    <source>
        <strain evidence="1">WA0000067209</strain>
    </source>
</reference>
<evidence type="ECO:0000313" key="1">
    <source>
        <dbReference type="EMBL" id="KAG2172021.1"/>
    </source>
</evidence>
<protein>
    <submittedName>
        <fullName evidence="1">Uncharacterized protein</fullName>
    </submittedName>
</protein>
<gene>
    <name evidence="1" type="ORF">INT43_001498</name>
</gene>
<dbReference type="PANTHER" id="PTHR15394:SF3">
    <property type="entry name" value="SERINE HYDROLASE RBBP9"/>
    <property type="match status" value="1"/>
</dbReference>
<accession>A0A8H7PEV4</accession>
<dbReference type="GO" id="GO:0016787">
    <property type="term" value="F:hydrolase activity"/>
    <property type="evidence" value="ECO:0007669"/>
    <property type="project" value="InterPro"/>
</dbReference>
<dbReference type="EMBL" id="JAEPQZ010000018">
    <property type="protein sequence ID" value="KAG2172021.1"/>
    <property type="molecule type" value="Genomic_DNA"/>
</dbReference>
<dbReference type="OrthoDB" id="2369073at2759"/>
<dbReference type="Gene3D" id="3.40.50.1820">
    <property type="entry name" value="alpha/beta hydrolase"/>
    <property type="match status" value="1"/>
</dbReference>
<dbReference type="Pfam" id="PF06821">
    <property type="entry name" value="Ser_hydrolase"/>
    <property type="match status" value="1"/>
</dbReference>
<evidence type="ECO:0000313" key="2">
    <source>
        <dbReference type="Proteomes" id="UP000654370"/>
    </source>
</evidence>
<dbReference type="AlphaFoldDB" id="A0A8H7PEV4"/>
<organism evidence="1 2">
    <name type="scientific">Mortierella isabellina</name>
    <name type="common">Filamentous fungus</name>
    <name type="synonym">Umbelopsis isabellina</name>
    <dbReference type="NCBI Taxonomy" id="91625"/>
    <lineage>
        <taxon>Eukaryota</taxon>
        <taxon>Fungi</taxon>
        <taxon>Fungi incertae sedis</taxon>
        <taxon>Mucoromycota</taxon>
        <taxon>Mucoromycotina</taxon>
        <taxon>Umbelopsidomycetes</taxon>
        <taxon>Umbelopsidales</taxon>
        <taxon>Umbelopsidaceae</taxon>
        <taxon>Umbelopsis</taxon>
    </lineage>
</organism>